<dbReference type="AlphaFoldDB" id="A0A973WA27"/>
<dbReference type="GO" id="GO:0007059">
    <property type="term" value="P:chromosome segregation"/>
    <property type="evidence" value="ECO:0007669"/>
    <property type="project" value="TreeGrafter"/>
</dbReference>
<dbReference type="EMBL" id="JAAOLE020000002">
    <property type="protein sequence ID" value="NVI50343.1"/>
    <property type="molecule type" value="Genomic_DNA"/>
</dbReference>
<dbReference type="InterPro" id="IPR050336">
    <property type="entry name" value="Chromosome_partition/occlusion"/>
</dbReference>
<dbReference type="PANTHER" id="PTHR33375:SF1">
    <property type="entry name" value="CHROMOSOME-PARTITIONING PROTEIN PARB-RELATED"/>
    <property type="match status" value="1"/>
</dbReference>
<dbReference type="RefSeq" id="WP_166218025.1">
    <property type="nucleotide sequence ID" value="NZ_CP088287.1"/>
</dbReference>
<dbReference type="SMART" id="SM00470">
    <property type="entry name" value="ParB"/>
    <property type="match status" value="1"/>
</dbReference>
<comment type="similarity">
    <text evidence="1">Belongs to the ParB family.</text>
</comment>
<dbReference type="Gene3D" id="3.90.1530.10">
    <property type="entry name" value="Conserved hypothetical protein from pyrococcus furiosus pfu- 392566-001, ParB domain"/>
    <property type="match status" value="1"/>
</dbReference>
<reference evidence="5" key="1">
    <citation type="submission" date="2020-06" db="EMBL/GenBank/DDBJ databases">
        <title>Whole Genome Sequence of Bradyrhizobium sp. Strain 1S1.</title>
        <authorList>
            <person name="Bromfield E.S.P."/>
            <person name="Cloutier S."/>
        </authorList>
    </citation>
    <scope>NUCLEOTIDE SEQUENCE [LARGE SCALE GENOMIC DNA]</scope>
    <source>
        <strain evidence="5">1S1</strain>
    </source>
</reference>
<keyword evidence="2" id="KW-0175">Coiled coil</keyword>
<dbReference type="GO" id="GO:0003677">
    <property type="term" value="F:DNA binding"/>
    <property type="evidence" value="ECO:0007669"/>
    <property type="project" value="InterPro"/>
</dbReference>
<evidence type="ECO:0000256" key="1">
    <source>
        <dbReference type="ARBA" id="ARBA00006295"/>
    </source>
</evidence>
<dbReference type="InterPro" id="IPR037972">
    <property type="entry name" value="RepB_N"/>
</dbReference>
<organism evidence="5">
    <name type="scientific">Bradyrhizobium septentrionale</name>
    <dbReference type="NCBI Taxonomy" id="1404411"/>
    <lineage>
        <taxon>Bacteria</taxon>
        <taxon>Pseudomonadati</taxon>
        <taxon>Pseudomonadota</taxon>
        <taxon>Alphaproteobacteria</taxon>
        <taxon>Hyphomicrobiales</taxon>
        <taxon>Nitrobacteraceae</taxon>
        <taxon>Bradyrhizobium</taxon>
    </lineage>
</organism>
<dbReference type="InterPro" id="IPR004437">
    <property type="entry name" value="ParB/RepB/Spo0J"/>
</dbReference>
<dbReference type="InterPro" id="IPR011111">
    <property type="entry name" value="Plasmid_RepB"/>
</dbReference>
<name>A0A973WA27_9BRAD</name>
<proteinExistence type="inferred from homology"/>
<feature type="coiled-coil region" evidence="2">
    <location>
        <begin position="48"/>
        <end position="75"/>
    </location>
</feature>
<evidence type="ECO:0000256" key="2">
    <source>
        <dbReference type="SAM" id="Coils"/>
    </source>
</evidence>
<accession>A0A973WA27</accession>
<protein>
    <submittedName>
        <fullName evidence="5">Plasmid partitioning protein RepB</fullName>
    </submittedName>
</protein>
<evidence type="ECO:0000259" key="4">
    <source>
        <dbReference type="SMART" id="SM00470"/>
    </source>
</evidence>
<dbReference type="SUPFAM" id="SSF110849">
    <property type="entry name" value="ParB/Sulfiredoxin"/>
    <property type="match status" value="1"/>
</dbReference>
<feature type="region of interest" description="Disordered" evidence="3">
    <location>
        <begin position="1"/>
        <end position="44"/>
    </location>
</feature>
<dbReference type="PANTHER" id="PTHR33375">
    <property type="entry name" value="CHROMOSOME-PARTITIONING PROTEIN PARB-RELATED"/>
    <property type="match status" value="1"/>
</dbReference>
<dbReference type="Pfam" id="PF02195">
    <property type="entry name" value="ParB_N"/>
    <property type="match status" value="1"/>
</dbReference>
<dbReference type="NCBIfam" id="TIGR00180">
    <property type="entry name" value="parB_part"/>
    <property type="match status" value="1"/>
</dbReference>
<dbReference type="InterPro" id="IPR003115">
    <property type="entry name" value="ParB_N"/>
</dbReference>
<evidence type="ECO:0000313" key="5">
    <source>
        <dbReference type="EMBL" id="NVI50343.1"/>
    </source>
</evidence>
<sequence length="339" mass="36752">MTKKPGGKSIIASFGALSANAAEERDSPPASGHGEPPRPLGRVGAGIIGATQRTLQEMREERDRLQALVAKGGDQKLAPDTIDPSPFIDRLPDDGEADFRAFKTSFSEQGQKVPILVRNHPSNPGRYQVVYGRRRLRAARELGMPIRALVADLSDHELALVQGIENSERQDLSWIERALFAAQMDAQGLRPRDIKAAVKADDAEMTKFRTVVQVVPDDVIRSIGRAPKTGRPRWTLLASLVKSDAAAGDRIRETLATAKVSSSDERFQSALAAASSKVDDGKATDEISLQATNGPVIGKATFGRSGVRIQVQNEQGAAFATFLRQELPELVERFIGQAR</sequence>
<comment type="caution">
    <text evidence="5">The sequence shown here is derived from an EMBL/GenBank/DDBJ whole genome shotgun (WGS) entry which is preliminary data.</text>
</comment>
<dbReference type="Pfam" id="PF07506">
    <property type="entry name" value="RepB"/>
    <property type="match status" value="1"/>
</dbReference>
<dbReference type="GO" id="GO:0005694">
    <property type="term" value="C:chromosome"/>
    <property type="evidence" value="ECO:0007669"/>
    <property type="project" value="TreeGrafter"/>
</dbReference>
<dbReference type="NCBIfam" id="TIGR03454">
    <property type="entry name" value="partition_RepB"/>
    <property type="match status" value="1"/>
</dbReference>
<evidence type="ECO:0000256" key="3">
    <source>
        <dbReference type="SAM" id="MobiDB-lite"/>
    </source>
</evidence>
<feature type="domain" description="ParB-like N-terminal" evidence="4">
    <location>
        <begin position="75"/>
        <end position="167"/>
    </location>
</feature>
<dbReference type="InterPro" id="IPR017819">
    <property type="entry name" value="Plasmid_partition_RepB"/>
</dbReference>
<dbReference type="CDD" id="cd16405">
    <property type="entry name" value="RepB_like_N"/>
    <property type="match status" value="1"/>
</dbReference>
<gene>
    <name evidence="5" type="primary">repB</name>
    <name evidence="5" type="ORF">HAP48_047530</name>
</gene>
<dbReference type="InterPro" id="IPR036086">
    <property type="entry name" value="ParB/Sulfiredoxin_sf"/>
</dbReference>